<feature type="domain" description="Aminotransferase class I/classII large" evidence="5">
    <location>
        <begin position="35"/>
        <end position="396"/>
    </location>
</feature>
<protein>
    <recommendedName>
        <fullName evidence="5">Aminotransferase class I/classII large domain-containing protein</fullName>
    </recommendedName>
</protein>
<sequence length="402" mass="45092">MTSKIPVSQRAAGIEYAIRDVVVPATELEKQGHRIIKLNIGDPLAYEGFPTPAHMIEAVESALRNQKNGYSPSYGVPELREAIASDEQKKTNGGWECSVDDVYVTAGVTEALQILFASFLEPGDKVLVPGPHYPPYMAYPPLFDGKVIEYRLKSEDGWKIDFDDLESKLDDRVKLLTVVNPNNPTGGIASESDLIRLIEVASKAPLCTVLSDEIYDGYNFSDSHISTASLSETLPVITLNGVSKVFYAPGWRVGYMAFHDPEGRLSQVRDGVERLLRSRLCASTPAQYGFLAGLTGPRDWMDEYRQKLLEQRDYCVTRINDIDGMETETPDGAFYMFPKLTREKWAKDDKQFVLDLLHEEHVLLVHGSGFSREYGSGHVRLVFLPGTEILEEAFDRINRFMK</sequence>
<dbReference type="Pfam" id="PF00155">
    <property type="entry name" value="Aminotran_1_2"/>
    <property type="match status" value="1"/>
</dbReference>
<dbReference type="GO" id="GO:0030170">
    <property type="term" value="F:pyridoxal phosphate binding"/>
    <property type="evidence" value="ECO:0007669"/>
    <property type="project" value="InterPro"/>
</dbReference>
<dbReference type="InterPro" id="IPR051926">
    <property type="entry name" value="Ala_Aminotransferase"/>
</dbReference>
<evidence type="ECO:0000256" key="1">
    <source>
        <dbReference type="ARBA" id="ARBA00001933"/>
    </source>
</evidence>
<comment type="cofactor">
    <cofactor evidence="1">
        <name>pyridoxal 5'-phosphate</name>
        <dbReference type="ChEBI" id="CHEBI:597326"/>
    </cofactor>
</comment>
<keyword evidence="4" id="KW-0663">Pyridoxal phosphate</keyword>
<evidence type="ECO:0000259" key="5">
    <source>
        <dbReference type="Pfam" id="PF00155"/>
    </source>
</evidence>
<evidence type="ECO:0000256" key="4">
    <source>
        <dbReference type="ARBA" id="ARBA00022898"/>
    </source>
</evidence>
<dbReference type="CDD" id="cd00609">
    <property type="entry name" value="AAT_like"/>
    <property type="match status" value="1"/>
</dbReference>
<gene>
    <name evidence="6" type="ORF">METZ01_LOCUS74538</name>
</gene>
<dbReference type="GO" id="GO:0008483">
    <property type="term" value="F:transaminase activity"/>
    <property type="evidence" value="ECO:0007669"/>
    <property type="project" value="UniProtKB-KW"/>
</dbReference>
<keyword evidence="2" id="KW-0032">Aminotransferase</keyword>
<dbReference type="InterPro" id="IPR015424">
    <property type="entry name" value="PyrdxlP-dep_Trfase"/>
</dbReference>
<dbReference type="SUPFAM" id="SSF53383">
    <property type="entry name" value="PLP-dependent transferases"/>
    <property type="match status" value="1"/>
</dbReference>
<evidence type="ECO:0000256" key="3">
    <source>
        <dbReference type="ARBA" id="ARBA00022679"/>
    </source>
</evidence>
<dbReference type="AlphaFoldDB" id="A0A381U0S4"/>
<dbReference type="PANTHER" id="PTHR43488:SF2">
    <property type="entry name" value="GLUTAMATE-PYRUVATE AMINOTRANSFERASE ALAA"/>
    <property type="match status" value="1"/>
</dbReference>
<accession>A0A381U0S4</accession>
<dbReference type="InterPro" id="IPR015422">
    <property type="entry name" value="PyrdxlP-dep_Trfase_small"/>
</dbReference>
<proteinExistence type="predicted"/>
<keyword evidence="3" id="KW-0808">Transferase</keyword>
<evidence type="ECO:0000313" key="6">
    <source>
        <dbReference type="EMBL" id="SVA21684.1"/>
    </source>
</evidence>
<name>A0A381U0S4_9ZZZZ</name>
<reference evidence="6" key="1">
    <citation type="submission" date="2018-05" db="EMBL/GenBank/DDBJ databases">
        <authorList>
            <person name="Lanie J.A."/>
            <person name="Ng W.-L."/>
            <person name="Kazmierczak K.M."/>
            <person name="Andrzejewski T.M."/>
            <person name="Davidsen T.M."/>
            <person name="Wayne K.J."/>
            <person name="Tettelin H."/>
            <person name="Glass J.I."/>
            <person name="Rusch D."/>
            <person name="Podicherti R."/>
            <person name="Tsui H.-C.T."/>
            <person name="Winkler M.E."/>
        </authorList>
    </citation>
    <scope>NUCLEOTIDE SEQUENCE</scope>
</reference>
<dbReference type="EMBL" id="UINC01005495">
    <property type="protein sequence ID" value="SVA21684.1"/>
    <property type="molecule type" value="Genomic_DNA"/>
</dbReference>
<organism evidence="6">
    <name type="scientific">marine metagenome</name>
    <dbReference type="NCBI Taxonomy" id="408172"/>
    <lineage>
        <taxon>unclassified sequences</taxon>
        <taxon>metagenomes</taxon>
        <taxon>ecological metagenomes</taxon>
    </lineage>
</organism>
<evidence type="ECO:0000256" key="2">
    <source>
        <dbReference type="ARBA" id="ARBA00022576"/>
    </source>
</evidence>
<dbReference type="Gene3D" id="3.90.1150.10">
    <property type="entry name" value="Aspartate Aminotransferase, domain 1"/>
    <property type="match status" value="1"/>
</dbReference>
<dbReference type="PANTHER" id="PTHR43488">
    <property type="entry name" value="GLUTAMATE-PYRUVATE AMINOTRANSFERASE ALAA"/>
    <property type="match status" value="1"/>
</dbReference>
<dbReference type="InterPro" id="IPR015421">
    <property type="entry name" value="PyrdxlP-dep_Trfase_major"/>
</dbReference>
<dbReference type="Gene3D" id="3.40.640.10">
    <property type="entry name" value="Type I PLP-dependent aspartate aminotransferase-like (Major domain)"/>
    <property type="match status" value="1"/>
</dbReference>
<dbReference type="InterPro" id="IPR004839">
    <property type="entry name" value="Aminotransferase_I/II_large"/>
</dbReference>